<comment type="caution">
    <text evidence="3">The sequence shown here is derived from an EMBL/GenBank/DDBJ whole genome shotgun (WGS) entry which is preliminary data.</text>
</comment>
<organism evidence="3 4">
    <name type="scientific">Larkinella knui</name>
    <dbReference type="NCBI Taxonomy" id="2025310"/>
    <lineage>
        <taxon>Bacteria</taxon>
        <taxon>Pseudomonadati</taxon>
        <taxon>Bacteroidota</taxon>
        <taxon>Cytophagia</taxon>
        <taxon>Cytophagales</taxon>
        <taxon>Spirosomataceae</taxon>
        <taxon>Larkinella</taxon>
    </lineage>
</organism>
<dbReference type="Pfam" id="PF05168">
    <property type="entry name" value="HEPN"/>
    <property type="match status" value="1"/>
</dbReference>
<dbReference type="InterPro" id="IPR007842">
    <property type="entry name" value="HEPN_dom"/>
</dbReference>
<proteinExistence type="inferred from homology"/>
<gene>
    <name evidence="3" type="ORF">EHT87_19625</name>
</gene>
<dbReference type="InterPro" id="IPR052226">
    <property type="entry name" value="UPF0332_toxin"/>
</dbReference>
<protein>
    <submittedName>
        <fullName evidence="3">HEPN domain-containing protein</fullName>
    </submittedName>
</protein>
<accession>A0A3P1CGD4</accession>
<feature type="domain" description="HEPN" evidence="2">
    <location>
        <begin position="6"/>
        <end position="101"/>
    </location>
</feature>
<evidence type="ECO:0000313" key="3">
    <source>
        <dbReference type="EMBL" id="RRB12411.1"/>
    </source>
</evidence>
<reference evidence="3 4" key="1">
    <citation type="submission" date="2018-11" db="EMBL/GenBank/DDBJ databases">
        <authorList>
            <person name="Zhou Z."/>
            <person name="Wang G."/>
        </authorList>
    </citation>
    <scope>NUCLEOTIDE SEQUENCE [LARGE SCALE GENOMIC DNA]</scope>
    <source>
        <strain evidence="3 4">KCTC42998</strain>
    </source>
</reference>
<evidence type="ECO:0000259" key="2">
    <source>
        <dbReference type="Pfam" id="PF05168"/>
    </source>
</evidence>
<dbReference type="Gene3D" id="1.20.120.330">
    <property type="entry name" value="Nucleotidyltransferases domain 2"/>
    <property type="match status" value="1"/>
</dbReference>
<dbReference type="AlphaFoldDB" id="A0A3P1CGD4"/>
<dbReference type="PANTHER" id="PTHR36565">
    <property type="entry name" value="UPF0332 PROTEIN TM_1000"/>
    <property type="match status" value="1"/>
</dbReference>
<name>A0A3P1CGD4_9BACT</name>
<dbReference type="Proteomes" id="UP000274271">
    <property type="component" value="Unassembled WGS sequence"/>
</dbReference>
<dbReference type="OrthoDB" id="1494057at2"/>
<evidence type="ECO:0000256" key="1">
    <source>
        <dbReference type="ARBA" id="ARBA00038248"/>
    </source>
</evidence>
<sequence length="105" mass="11922">MLIAVEGWNSAANRLYYASFYMVVALMAQEGIKISSHSGAKQMLGQHYVNTGRLDSWVSKVYGRLFNARQDGDYGDFEQFEAQEILPLLEQTEQFIAAVRQLLPE</sequence>
<evidence type="ECO:0000313" key="4">
    <source>
        <dbReference type="Proteomes" id="UP000274271"/>
    </source>
</evidence>
<dbReference type="PANTHER" id="PTHR36565:SF1">
    <property type="entry name" value="UPF0332 PROTEIN TM_1000"/>
    <property type="match status" value="1"/>
</dbReference>
<comment type="similarity">
    <text evidence="1">Belongs to the UPF0332 family.</text>
</comment>
<dbReference type="EMBL" id="RQJP01000004">
    <property type="protein sequence ID" value="RRB12411.1"/>
    <property type="molecule type" value="Genomic_DNA"/>
</dbReference>
<keyword evidence="4" id="KW-1185">Reference proteome</keyword>